<dbReference type="InterPro" id="IPR001611">
    <property type="entry name" value="Leu-rich_rpt"/>
</dbReference>
<keyword evidence="2" id="KW-0677">Repeat</keyword>
<protein>
    <submittedName>
        <fullName evidence="3">LRC66 protein</fullName>
    </submittedName>
</protein>
<gene>
    <name evidence="3" type="primary">Lrrc66</name>
    <name evidence="3" type="ORF">GRAPIC_R12216</name>
</gene>
<name>A0A7K6EP68_9PASS</name>
<comment type="caution">
    <text evidence="3">The sequence shown here is derived from an EMBL/GenBank/DDBJ whole genome shotgun (WGS) entry which is preliminary data.</text>
</comment>
<feature type="non-terminal residue" evidence="3">
    <location>
        <position position="222"/>
    </location>
</feature>
<dbReference type="Proteomes" id="UP000575029">
    <property type="component" value="Unassembled WGS sequence"/>
</dbReference>
<dbReference type="PANTHER" id="PTHR24369:SF213">
    <property type="entry name" value="INSULIN LIKE GROWTH FACTOR BINDING PROTEIN ACID LABILE SUBUNIT"/>
    <property type="match status" value="1"/>
</dbReference>
<dbReference type="InterPro" id="IPR003591">
    <property type="entry name" value="Leu-rich_rpt_typical-subtyp"/>
</dbReference>
<dbReference type="SMART" id="SM00369">
    <property type="entry name" value="LRR_TYP"/>
    <property type="match status" value="3"/>
</dbReference>
<accession>A0A7K6EP68</accession>
<dbReference type="AlphaFoldDB" id="A0A7K6EP68"/>
<evidence type="ECO:0000256" key="2">
    <source>
        <dbReference type="ARBA" id="ARBA00022737"/>
    </source>
</evidence>
<dbReference type="GO" id="GO:0005886">
    <property type="term" value="C:plasma membrane"/>
    <property type="evidence" value="ECO:0007669"/>
    <property type="project" value="TreeGrafter"/>
</dbReference>
<dbReference type="InterPro" id="IPR032675">
    <property type="entry name" value="LRR_dom_sf"/>
</dbReference>
<sequence>SECRWDGQFVLNCSFTRISTIPEDISQIAVTADFSYNNIKTFLCSDGGKENWMMKHLNLSNNLICELTLTTCTNLPILETLNLNGNAIHTLTLDMPIPAHGSKKYRTVHRLLPALKILSVERKNLNTVPRGLGLLQSLQTVHMSSNAIQQIDPKDFQNCSQLKDIDLRNNKITKIHPDAFRDLNKLQVVVDLRENALTIPLPQILFSLNFFQLEVYLSKNAW</sequence>
<dbReference type="EMBL" id="VZRM01006579">
    <property type="protein sequence ID" value="NWV40984.1"/>
    <property type="molecule type" value="Genomic_DNA"/>
</dbReference>
<dbReference type="InterPro" id="IPR050541">
    <property type="entry name" value="LRR_TM_domain-containing"/>
</dbReference>
<evidence type="ECO:0000256" key="1">
    <source>
        <dbReference type="ARBA" id="ARBA00022614"/>
    </source>
</evidence>
<dbReference type="PANTHER" id="PTHR24369">
    <property type="entry name" value="ANTIGEN BSP, PUTATIVE-RELATED"/>
    <property type="match status" value="1"/>
</dbReference>
<dbReference type="PROSITE" id="PS51450">
    <property type="entry name" value="LRR"/>
    <property type="match status" value="1"/>
</dbReference>
<proteinExistence type="predicted"/>
<feature type="non-terminal residue" evidence="3">
    <location>
        <position position="1"/>
    </location>
</feature>
<dbReference type="SUPFAM" id="SSF52058">
    <property type="entry name" value="L domain-like"/>
    <property type="match status" value="1"/>
</dbReference>
<evidence type="ECO:0000313" key="4">
    <source>
        <dbReference type="Proteomes" id="UP000575029"/>
    </source>
</evidence>
<keyword evidence="4" id="KW-1185">Reference proteome</keyword>
<dbReference type="Pfam" id="PF13855">
    <property type="entry name" value="LRR_8"/>
    <property type="match status" value="1"/>
</dbReference>
<reference evidence="3 4" key="1">
    <citation type="submission" date="2019-09" db="EMBL/GenBank/DDBJ databases">
        <title>Bird 10,000 Genomes (B10K) Project - Family phase.</title>
        <authorList>
            <person name="Zhang G."/>
        </authorList>
    </citation>
    <scope>NUCLEOTIDE SEQUENCE [LARGE SCALE GENOMIC DNA]</scope>
    <source>
        <strain evidence="3">B10K-DU-029-50</strain>
        <tissue evidence="3">Heart</tissue>
    </source>
</reference>
<evidence type="ECO:0000313" key="3">
    <source>
        <dbReference type="EMBL" id="NWV40984.1"/>
    </source>
</evidence>
<dbReference type="Gene3D" id="3.80.10.10">
    <property type="entry name" value="Ribonuclease Inhibitor"/>
    <property type="match status" value="1"/>
</dbReference>
<keyword evidence="1" id="KW-0433">Leucine-rich repeat</keyword>
<organism evidence="3 4">
    <name type="scientific">Grantiella picta</name>
    <dbReference type="NCBI Taxonomy" id="266360"/>
    <lineage>
        <taxon>Eukaryota</taxon>
        <taxon>Metazoa</taxon>
        <taxon>Chordata</taxon>
        <taxon>Craniata</taxon>
        <taxon>Vertebrata</taxon>
        <taxon>Euteleostomi</taxon>
        <taxon>Archelosauria</taxon>
        <taxon>Archosauria</taxon>
        <taxon>Dinosauria</taxon>
        <taxon>Saurischia</taxon>
        <taxon>Theropoda</taxon>
        <taxon>Coelurosauria</taxon>
        <taxon>Aves</taxon>
        <taxon>Neognathae</taxon>
        <taxon>Neoaves</taxon>
        <taxon>Telluraves</taxon>
        <taxon>Australaves</taxon>
        <taxon>Passeriformes</taxon>
        <taxon>Meliphagoidea</taxon>
        <taxon>Meliphagidae</taxon>
        <taxon>Grantiella</taxon>
    </lineage>
</organism>